<evidence type="ECO:0000256" key="6">
    <source>
        <dbReference type="SAM" id="Phobius"/>
    </source>
</evidence>
<dbReference type="GO" id="GO:0022857">
    <property type="term" value="F:transmembrane transporter activity"/>
    <property type="evidence" value="ECO:0007669"/>
    <property type="project" value="InterPro"/>
</dbReference>
<evidence type="ECO:0000256" key="1">
    <source>
        <dbReference type="ARBA" id="ARBA00004651"/>
    </source>
</evidence>
<keyword evidence="5 6" id="KW-0472">Membrane</keyword>
<dbReference type="PANTHER" id="PTHR30561">
    <property type="entry name" value="SMR FAMILY PROTON-DEPENDENT DRUG EFFLUX TRANSPORTER SUGE"/>
    <property type="match status" value="1"/>
</dbReference>
<accession>A0A1W1Y792</accession>
<evidence type="ECO:0000256" key="3">
    <source>
        <dbReference type="ARBA" id="ARBA00022692"/>
    </source>
</evidence>
<comment type="subcellular location">
    <subcellularLocation>
        <location evidence="1">Cell membrane</location>
        <topology evidence="1">Multi-pass membrane protein</topology>
    </subcellularLocation>
</comment>
<dbReference type="InterPro" id="IPR037185">
    <property type="entry name" value="EmrE-like"/>
</dbReference>
<dbReference type="SUPFAM" id="SSF103481">
    <property type="entry name" value="Multidrug resistance efflux transporter EmrE"/>
    <property type="match status" value="1"/>
</dbReference>
<evidence type="ECO:0000313" key="7">
    <source>
        <dbReference type="EMBL" id="SMC32017.1"/>
    </source>
</evidence>
<dbReference type="InterPro" id="IPR000390">
    <property type="entry name" value="Small_drug/metabolite_transptr"/>
</dbReference>
<dbReference type="Gene3D" id="1.10.3730.20">
    <property type="match status" value="1"/>
</dbReference>
<feature type="transmembrane region" description="Helical" evidence="6">
    <location>
        <begin position="104"/>
        <end position="121"/>
    </location>
</feature>
<evidence type="ECO:0000256" key="2">
    <source>
        <dbReference type="ARBA" id="ARBA00022475"/>
    </source>
</evidence>
<dbReference type="PANTHER" id="PTHR30561:SF9">
    <property type="entry name" value="4-AMINO-4-DEOXY-L-ARABINOSE-PHOSPHOUNDECAPRENOL FLIPPASE SUBUNIT ARNF-RELATED"/>
    <property type="match status" value="1"/>
</dbReference>
<evidence type="ECO:0000256" key="4">
    <source>
        <dbReference type="ARBA" id="ARBA00022989"/>
    </source>
</evidence>
<organism evidence="7 8">
    <name type="scientific">Polynucleobacter kasalickyi</name>
    <dbReference type="NCBI Taxonomy" id="1938817"/>
    <lineage>
        <taxon>Bacteria</taxon>
        <taxon>Pseudomonadati</taxon>
        <taxon>Pseudomonadota</taxon>
        <taxon>Betaproteobacteria</taxon>
        <taxon>Burkholderiales</taxon>
        <taxon>Burkholderiaceae</taxon>
        <taxon>Polynucleobacter</taxon>
    </lineage>
</organism>
<keyword evidence="4 6" id="KW-1133">Transmembrane helix</keyword>
<dbReference type="EMBL" id="FWXJ01000002">
    <property type="protein sequence ID" value="SMC32017.1"/>
    <property type="molecule type" value="Genomic_DNA"/>
</dbReference>
<dbReference type="AlphaFoldDB" id="A0A1W1Y792"/>
<protein>
    <submittedName>
        <fullName evidence="7">Small Multidrug Resistance protein</fullName>
    </submittedName>
</protein>
<dbReference type="Proteomes" id="UP000192708">
    <property type="component" value="Unassembled WGS sequence"/>
</dbReference>
<evidence type="ECO:0000313" key="8">
    <source>
        <dbReference type="Proteomes" id="UP000192708"/>
    </source>
</evidence>
<name>A0A1W1Y792_9BURK</name>
<sequence length="123" mass="12938">MNLTSFSYLFAGILLNACAQLLLKAGANRLGEVSLAPATLLPTLLQLGTNLPILGGLALYGLSVLTWIAGLSRVDVSIAYPLLSLGYVVNAIAAYYLFGEVLSTQRLLAIGIILVGVYILARS</sequence>
<feature type="transmembrane region" description="Helical" evidence="6">
    <location>
        <begin position="51"/>
        <end position="71"/>
    </location>
</feature>
<dbReference type="GO" id="GO:0005886">
    <property type="term" value="C:plasma membrane"/>
    <property type="evidence" value="ECO:0007669"/>
    <property type="project" value="UniProtKB-SubCell"/>
</dbReference>
<feature type="transmembrane region" description="Helical" evidence="6">
    <location>
        <begin position="78"/>
        <end position="98"/>
    </location>
</feature>
<reference evidence="7 8" key="1">
    <citation type="submission" date="2017-04" db="EMBL/GenBank/DDBJ databases">
        <authorList>
            <person name="Afonso C.L."/>
            <person name="Miller P.J."/>
            <person name="Scott M.A."/>
            <person name="Spackman E."/>
            <person name="Goraichik I."/>
            <person name="Dimitrov K.M."/>
            <person name="Suarez D.L."/>
            <person name="Swayne D.E."/>
        </authorList>
    </citation>
    <scope>NUCLEOTIDE SEQUENCE [LARGE SCALE GENOMIC DNA]</scope>
    <source>
        <strain evidence="7 8">VK13</strain>
    </source>
</reference>
<keyword evidence="3 6" id="KW-0812">Transmembrane</keyword>
<dbReference type="RefSeq" id="WP_084282303.1">
    <property type="nucleotide sequence ID" value="NZ_FWXJ01000002.1"/>
</dbReference>
<keyword evidence="8" id="KW-1185">Reference proteome</keyword>
<dbReference type="OrthoDB" id="5460103at2"/>
<evidence type="ECO:0000256" key="5">
    <source>
        <dbReference type="ARBA" id="ARBA00023136"/>
    </source>
</evidence>
<keyword evidence="2" id="KW-1003">Cell membrane</keyword>
<dbReference type="STRING" id="1938817.SAMN06296008_10261"/>
<proteinExistence type="predicted"/>
<gene>
    <name evidence="7" type="ORF">SAMN06296008_10261</name>
</gene>